<gene>
    <name evidence="9" type="primary">rpoD</name>
    <name evidence="9" type="ORF">GCM10010916_34360</name>
</gene>
<dbReference type="NCBIfam" id="TIGR02937">
    <property type="entry name" value="sigma70-ECF"/>
    <property type="match status" value="1"/>
</dbReference>
<dbReference type="GO" id="GO:0006352">
    <property type="term" value="P:DNA-templated transcription initiation"/>
    <property type="evidence" value="ECO:0007669"/>
    <property type="project" value="InterPro"/>
</dbReference>
<evidence type="ECO:0000256" key="4">
    <source>
        <dbReference type="ARBA" id="ARBA00023125"/>
    </source>
</evidence>
<dbReference type="PANTHER" id="PTHR43133:SF46">
    <property type="entry name" value="RNA POLYMERASE SIGMA-70 FACTOR ECF SUBFAMILY"/>
    <property type="match status" value="1"/>
</dbReference>
<sequence length="179" mass="20912">MEEAYWKYLEHMDSESFRQLMVTYGQDVWNLAFLMTKRHHLADDITQDVFLRAYKAIGTFRGASSIRTWLLSITRNISINYLRTAFVRKVMLTERLSVRETSPSAEKVVLAHALSDEIWEAVLRLPLKLREVLVLHVKYEMTTKEIADALRISEGTVKSRLARARRKMSISWKESAAYE</sequence>
<evidence type="ECO:0000313" key="9">
    <source>
        <dbReference type="EMBL" id="GGG14582.1"/>
    </source>
</evidence>
<keyword evidence="3 6" id="KW-0731">Sigma factor</keyword>
<evidence type="ECO:0000256" key="5">
    <source>
        <dbReference type="ARBA" id="ARBA00023163"/>
    </source>
</evidence>
<keyword evidence="10" id="KW-1185">Reference proteome</keyword>
<dbReference type="GO" id="GO:0003677">
    <property type="term" value="F:DNA binding"/>
    <property type="evidence" value="ECO:0007669"/>
    <property type="project" value="UniProtKB-KW"/>
</dbReference>
<dbReference type="PROSITE" id="PS01063">
    <property type="entry name" value="SIGMA70_ECF"/>
    <property type="match status" value="1"/>
</dbReference>
<evidence type="ECO:0000259" key="8">
    <source>
        <dbReference type="Pfam" id="PF08281"/>
    </source>
</evidence>
<name>A0A917FYU9_9BACL</name>
<dbReference type="InterPro" id="IPR013324">
    <property type="entry name" value="RNA_pol_sigma_r3/r4-like"/>
</dbReference>
<dbReference type="AlphaFoldDB" id="A0A917FYU9"/>
<dbReference type="InterPro" id="IPR036388">
    <property type="entry name" value="WH-like_DNA-bd_sf"/>
</dbReference>
<proteinExistence type="inferred from homology"/>
<feature type="domain" description="RNA polymerase sigma factor 70 region 4 type 2" evidence="8">
    <location>
        <begin position="116"/>
        <end position="168"/>
    </location>
</feature>
<dbReference type="Gene3D" id="1.10.1740.10">
    <property type="match status" value="1"/>
</dbReference>
<evidence type="ECO:0000313" key="10">
    <source>
        <dbReference type="Proteomes" id="UP000644756"/>
    </source>
</evidence>
<dbReference type="SUPFAM" id="SSF88659">
    <property type="entry name" value="Sigma3 and sigma4 domains of RNA polymerase sigma factors"/>
    <property type="match status" value="1"/>
</dbReference>
<dbReference type="SUPFAM" id="SSF88946">
    <property type="entry name" value="Sigma2 domain of RNA polymerase sigma factors"/>
    <property type="match status" value="1"/>
</dbReference>
<dbReference type="PANTHER" id="PTHR43133">
    <property type="entry name" value="RNA POLYMERASE ECF-TYPE SIGMA FACTO"/>
    <property type="match status" value="1"/>
</dbReference>
<dbReference type="Proteomes" id="UP000644756">
    <property type="component" value="Unassembled WGS sequence"/>
</dbReference>
<evidence type="ECO:0000256" key="6">
    <source>
        <dbReference type="RuleBase" id="RU000716"/>
    </source>
</evidence>
<evidence type="ECO:0000256" key="2">
    <source>
        <dbReference type="ARBA" id="ARBA00023015"/>
    </source>
</evidence>
<dbReference type="GO" id="GO:0016987">
    <property type="term" value="F:sigma factor activity"/>
    <property type="evidence" value="ECO:0007669"/>
    <property type="project" value="UniProtKB-KW"/>
</dbReference>
<accession>A0A917FYU9</accession>
<dbReference type="InterPro" id="IPR039425">
    <property type="entry name" value="RNA_pol_sigma-70-like"/>
</dbReference>
<dbReference type="InterPro" id="IPR013249">
    <property type="entry name" value="RNA_pol_sigma70_r4_t2"/>
</dbReference>
<reference evidence="9" key="1">
    <citation type="journal article" date="2014" name="Int. J. Syst. Evol. Microbiol.">
        <title>Complete genome sequence of Corynebacterium casei LMG S-19264T (=DSM 44701T), isolated from a smear-ripened cheese.</title>
        <authorList>
            <consortium name="US DOE Joint Genome Institute (JGI-PGF)"/>
            <person name="Walter F."/>
            <person name="Albersmeier A."/>
            <person name="Kalinowski J."/>
            <person name="Ruckert C."/>
        </authorList>
    </citation>
    <scope>NUCLEOTIDE SEQUENCE</scope>
    <source>
        <strain evidence="9">CGMCC 1.12987</strain>
    </source>
</reference>
<keyword evidence="4 6" id="KW-0238">DNA-binding</keyword>
<evidence type="ECO:0000259" key="7">
    <source>
        <dbReference type="Pfam" id="PF04542"/>
    </source>
</evidence>
<dbReference type="InterPro" id="IPR007627">
    <property type="entry name" value="RNA_pol_sigma70_r2"/>
</dbReference>
<feature type="domain" description="RNA polymerase sigma-70 region 2" evidence="7">
    <location>
        <begin position="22"/>
        <end position="84"/>
    </location>
</feature>
<dbReference type="Pfam" id="PF04542">
    <property type="entry name" value="Sigma70_r2"/>
    <property type="match status" value="1"/>
</dbReference>
<reference evidence="9" key="2">
    <citation type="submission" date="2020-09" db="EMBL/GenBank/DDBJ databases">
        <authorList>
            <person name="Sun Q."/>
            <person name="Zhou Y."/>
        </authorList>
    </citation>
    <scope>NUCLEOTIDE SEQUENCE</scope>
    <source>
        <strain evidence="9">CGMCC 1.12987</strain>
    </source>
</reference>
<evidence type="ECO:0000256" key="3">
    <source>
        <dbReference type="ARBA" id="ARBA00023082"/>
    </source>
</evidence>
<dbReference type="CDD" id="cd06171">
    <property type="entry name" value="Sigma70_r4"/>
    <property type="match status" value="1"/>
</dbReference>
<comment type="caution">
    <text evidence="9">The sequence shown here is derived from an EMBL/GenBank/DDBJ whole genome shotgun (WGS) entry which is preliminary data.</text>
</comment>
<dbReference type="InterPro" id="IPR000838">
    <property type="entry name" value="RNA_pol_sigma70_ECF_CS"/>
</dbReference>
<organism evidence="9 10">
    <name type="scientific">Paenibacillus abyssi</name>
    <dbReference type="NCBI Taxonomy" id="1340531"/>
    <lineage>
        <taxon>Bacteria</taxon>
        <taxon>Bacillati</taxon>
        <taxon>Bacillota</taxon>
        <taxon>Bacilli</taxon>
        <taxon>Bacillales</taxon>
        <taxon>Paenibacillaceae</taxon>
        <taxon>Paenibacillus</taxon>
    </lineage>
</organism>
<evidence type="ECO:0000256" key="1">
    <source>
        <dbReference type="ARBA" id="ARBA00010641"/>
    </source>
</evidence>
<dbReference type="RefSeq" id="WP_229725380.1">
    <property type="nucleotide sequence ID" value="NZ_BMGR01000011.1"/>
</dbReference>
<dbReference type="GO" id="GO:0006950">
    <property type="term" value="P:response to stress"/>
    <property type="evidence" value="ECO:0007669"/>
    <property type="project" value="UniProtKB-ARBA"/>
</dbReference>
<comment type="similarity">
    <text evidence="1 6">Belongs to the sigma-70 factor family. ECF subfamily.</text>
</comment>
<dbReference type="EMBL" id="BMGR01000011">
    <property type="protein sequence ID" value="GGG14582.1"/>
    <property type="molecule type" value="Genomic_DNA"/>
</dbReference>
<dbReference type="InterPro" id="IPR013325">
    <property type="entry name" value="RNA_pol_sigma_r2"/>
</dbReference>
<keyword evidence="5 6" id="KW-0804">Transcription</keyword>
<dbReference type="Gene3D" id="1.10.10.10">
    <property type="entry name" value="Winged helix-like DNA-binding domain superfamily/Winged helix DNA-binding domain"/>
    <property type="match status" value="1"/>
</dbReference>
<keyword evidence="2 6" id="KW-0805">Transcription regulation</keyword>
<dbReference type="Pfam" id="PF08281">
    <property type="entry name" value="Sigma70_r4_2"/>
    <property type="match status" value="1"/>
</dbReference>
<dbReference type="InterPro" id="IPR014284">
    <property type="entry name" value="RNA_pol_sigma-70_dom"/>
</dbReference>
<protein>
    <recommendedName>
        <fullName evidence="6">RNA polymerase sigma factor</fullName>
    </recommendedName>
</protein>